<evidence type="ECO:0000256" key="2">
    <source>
        <dbReference type="SAM" id="Phobius"/>
    </source>
</evidence>
<name>Q8C9W2_MOUSE</name>
<evidence type="ECO:0000313" key="4">
    <source>
        <dbReference type="MGI" id="MGI:3642882"/>
    </source>
</evidence>
<reference evidence="3" key="1">
    <citation type="journal article" date="1999" name="Methods Enzymol.">
        <title>High-efficiency full-length cDNA cloning.</title>
        <authorList>
            <person name="Carninci P."/>
            <person name="Hayashizaki Y."/>
        </authorList>
    </citation>
    <scope>NUCLEOTIDE SEQUENCE</scope>
    <source>
        <strain evidence="3">C57BL/6J</strain>
        <tissue evidence="3">Thymus</tissue>
    </source>
</reference>
<feature type="region of interest" description="Disordered" evidence="1">
    <location>
        <begin position="84"/>
        <end position="107"/>
    </location>
</feature>
<sequence length="107" mass="12381">MCIMVHVYACKEHISSWCLSIHKFKSVIVYLGASTMPVNLCTFVCIWYKAACHVSLCSYMCMVVYDGLYMSLCVQNMYLRKEKRETDSIPATVKESKQSEWAPHSFF</sequence>
<organism evidence="3">
    <name type="scientific">Mus musculus</name>
    <name type="common">Mouse</name>
    <dbReference type="NCBI Taxonomy" id="10090"/>
    <lineage>
        <taxon>Eukaryota</taxon>
        <taxon>Metazoa</taxon>
        <taxon>Chordata</taxon>
        <taxon>Craniata</taxon>
        <taxon>Vertebrata</taxon>
        <taxon>Euteleostomi</taxon>
        <taxon>Mammalia</taxon>
        <taxon>Eutheria</taxon>
        <taxon>Euarchontoglires</taxon>
        <taxon>Glires</taxon>
        <taxon>Rodentia</taxon>
        <taxon>Myomorpha</taxon>
        <taxon>Muroidea</taxon>
        <taxon>Muridae</taxon>
        <taxon>Murinae</taxon>
        <taxon>Mus</taxon>
        <taxon>Mus</taxon>
    </lineage>
</organism>
<reference evidence="3" key="5">
    <citation type="submission" date="2001-07" db="EMBL/GenBank/DDBJ databases">
        <authorList>
            <person name="Adachi J."/>
            <person name="Aizawa K."/>
            <person name="Akimura T."/>
            <person name="Arakawa T."/>
            <person name="Bono H."/>
            <person name="Carninci P."/>
            <person name="Fukuda S."/>
            <person name="Furuno M."/>
            <person name="Hanagaki T."/>
            <person name="Hara A."/>
            <person name="Hashizume W."/>
            <person name="Hayashida K."/>
            <person name="Hayatsu N."/>
            <person name="Hiramoto K."/>
            <person name="Hiraoka T."/>
            <person name="Hirozane T."/>
            <person name="Hori F."/>
            <person name="Imotani K."/>
            <person name="Ishii Y."/>
            <person name="Itoh M."/>
            <person name="Kagawa I."/>
            <person name="Kasukawa T."/>
            <person name="Katoh H."/>
            <person name="Kawai J."/>
            <person name="Kojima Y."/>
            <person name="Kondo S."/>
            <person name="Konno H."/>
            <person name="Kouda M."/>
            <person name="Koya S."/>
            <person name="Kurihara C."/>
            <person name="Matsuyama T."/>
            <person name="Miyazaki A."/>
            <person name="Murata M."/>
            <person name="Nakamura M."/>
            <person name="Nishi K."/>
            <person name="Nomura K."/>
            <person name="Numazaki R."/>
            <person name="Ohno M."/>
            <person name="Ohsato N."/>
            <person name="Okazaki Y."/>
            <person name="Saito R."/>
            <person name="Saitoh H."/>
            <person name="Sakai C."/>
            <person name="Sakai K."/>
            <person name="Sakazume N."/>
            <person name="Sano H."/>
            <person name="Sasaki D."/>
            <person name="Shibata K."/>
            <person name="Shinagawa A."/>
            <person name="Shiraki T."/>
            <person name="Sogabe Y."/>
            <person name="Tagami M."/>
            <person name="Tagawa A."/>
            <person name="Takahashi F."/>
            <person name="Takaku-Akahira S."/>
            <person name="Takeda Y."/>
            <person name="Tanaka T."/>
            <person name="Tomaru A."/>
            <person name="Toya T."/>
            <person name="Yasunishi A."/>
            <person name="Muramatsu M."/>
            <person name="Hayashizaki Y."/>
        </authorList>
    </citation>
    <scope>NUCLEOTIDE SEQUENCE</scope>
    <source>
        <strain evidence="3">C57BL/6J</strain>
        <tissue evidence="3">Thymus</tissue>
    </source>
</reference>
<dbReference type="EMBL" id="AK040372">
    <property type="protein sequence ID" value="BAC30574.1"/>
    <property type="molecule type" value="mRNA"/>
</dbReference>
<reference evidence="3" key="8">
    <citation type="journal article" date="2005" name="Science">
        <title>Antisense Transcription in the Mammalian Transcriptome.</title>
        <authorList>
            <consortium name="RIKEN Genome Exploration Research Group and Genome Science Group (Genome Network Project Core Group) and the FANTOM Consortium"/>
        </authorList>
    </citation>
    <scope>NUCLEOTIDE SEQUENCE</scope>
    <source>
        <strain evidence="3">C57BL/6J</strain>
        <tissue evidence="3">Thymus</tissue>
    </source>
</reference>
<dbReference type="AGR" id="MGI:3642882"/>
<evidence type="ECO:0000313" key="3">
    <source>
        <dbReference type="EMBL" id="BAC30574.1"/>
    </source>
</evidence>
<proteinExistence type="evidence at transcript level"/>
<feature type="transmembrane region" description="Helical" evidence="2">
    <location>
        <begin position="27"/>
        <end position="50"/>
    </location>
</feature>
<dbReference type="MGI" id="MGI:3642882">
    <property type="gene designation" value="Gm10002"/>
</dbReference>
<reference evidence="3" key="7">
    <citation type="journal article" date="2005" name="Science">
        <title>The Transcriptional Landscape of the Mammalian Genome.</title>
        <authorList>
            <consortium name="The FANTOM Consortium"/>
            <consortium name="Riken Genome Exploration Research Group and Genome Science Group (Genome Network Project Core Group)"/>
        </authorList>
    </citation>
    <scope>NUCLEOTIDE SEQUENCE</scope>
    <source>
        <strain evidence="3">C57BL/6J</strain>
        <tissue evidence="3">Thymus</tissue>
    </source>
</reference>
<reference evidence="3" key="4">
    <citation type="journal article" date="2001" name="Nature">
        <title>Functional annotation of a full-length mouse cDNA collection.</title>
        <authorList>
            <consortium name="The RIKEN Genome Exploration Research Group Phase II Team and the FANTOM Consortium"/>
        </authorList>
    </citation>
    <scope>NUCLEOTIDE SEQUENCE</scope>
    <source>
        <strain evidence="3">C57BL/6J</strain>
        <tissue evidence="3">Thymus</tissue>
    </source>
</reference>
<keyword evidence="2" id="KW-1133">Transmembrane helix</keyword>
<dbReference type="AlphaFoldDB" id="Q8C9W2"/>
<gene>
    <name evidence="4" type="primary">Gm10002</name>
</gene>
<protein>
    <submittedName>
        <fullName evidence="3">Uncharacterized protein</fullName>
    </submittedName>
</protein>
<evidence type="ECO:0000256" key="1">
    <source>
        <dbReference type="SAM" id="MobiDB-lite"/>
    </source>
</evidence>
<reference evidence="3" key="2">
    <citation type="journal article" date="2000" name="Genome Res.">
        <title>Normalization and subtraction of cap-trapper-selected cDNAs to prepare full-length cDNA libraries for rapid discovery of new genes.</title>
        <authorList>
            <person name="Carninci P."/>
            <person name="Shibata Y."/>
            <person name="Hayatsu N."/>
            <person name="Sugahara Y."/>
            <person name="Shibata K."/>
            <person name="Itoh M."/>
            <person name="Konno H."/>
            <person name="Okazaki Y."/>
            <person name="Muramatsu M."/>
            <person name="Hayashizaki Y."/>
        </authorList>
    </citation>
    <scope>NUCLEOTIDE SEQUENCE</scope>
    <source>
        <strain evidence="3">C57BL/6J</strain>
        <tissue evidence="3">Thymus</tissue>
    </source>
</reference>
<keyword evidence="2" id="KW-0472">Membrane</keyword>
<feature type="transmembrane region" description="Helical" evidence="2">
    <location>
        <begin position="56"/>
        <end position="74"/>
    </location>
</feature>
<accession>Q8C9W2</accession>
<reference evidence="3" key="6">
    <citation type="journal article" date="2002" name="Nature">
        <title>Analysis of the mouse transcriptome based on functional annotation of 60,770 full-length cDNAs.</title>
        <authorList>
            <consortium name="The FANTOM Consortium and the RIKEN Genome Exploration Research Group Phase I and II Team"/>
        </authorList>
    </citation>
    <scope>NUCLEOTIDE SEQUENCE</scope>
    <source>
        <strain evidence="3">C57BL/6J</strain>
        <tissue evidence="3">Thymus</tissue>
    </source>
</reference>
<keyword evidence="2" id="KW-0812">Transmembrane</keyword>
<reference evidence="3" key="3">
    <citation type="journal article" date="2000" name="Genome Res.">
        <title>RIKEN integrated sequence analysis (RISA) system--384-format sequencing pipeline with 384 multicapillary sequencer.</title>
        <authorList>
            <person name="Shibata K."/>
            <person name="Itoh M."/>
            <person name="Aizawa K."/>
            <person name="Nagaoka S."/>
            <person name="Sasaki N."/>
            <person name="Carninci P."/>
            <person name="Konno H."/>
            <person name="Akiyama J."/>
            <person name="Nishi K."/>
            <person name="Kitsunai T."/>
            <person name="Tashiro H."/>
            <person name="Itoh M."/>
            <person name="Sumi N."/>
            <person name="Ishii Y."/>
            <person name="Nakamura S."/>
            <person name="Hazama M."/>
            <person name="Nishine T."/>
            <person name="Harada A."/>
            <person name="Yamamoto R."/>
            <person name="Matsumoto H."/>
            <person name="Sakaguchi S."/>
            <person name="Ikegami T."/>
            <person name="Kashiwagi K."/>
            <person name="Fujiwake S."/>
            <person name="Inoue K."/>
            <person name="Togawa Y."/>
            <person name="Izawa M."/>
            <person name="Ohara E."/>
            <person name="Watahiki M."/>
            <person name="Yoneda Y."/>
            <person name="Ishikawa T."/>
            <person name="Ozawa K."/>
            <person name="Tanaka T."/>
            <person name="Matsuura S."/>
            <person name="Kawai J."/>
            <person name="Okazaki Y."/>
            <person name="Muramatsu M."/>
            <person name="Inoue Y."/>
            <person name="Kira A."/>
            <person name="Hayashizaki Y."/>
        </authorList>
    </citation>
    <scope>NUCLEOTIDE SEQUENCE</scope>
    <source>
        <strain evidence="3">C57BL/6J</strain>
        <tissue evidence="3">Thymus</tissue>
    </source>
</reference>